<dbReference type="PROSITE" id="PS00237">
    <property type="entry name" value="G_PROTEIN_RECEP_F1_1"/>
    <property type="match status" value="1"/>
</dbReference>
<dbReference type="Gene3D" id="1.20.1070.10">
    <property type="entry name" value="Rhodopsin 7-helix transmembrane proteins"/>
    <property type="match status" value="1"/>
</dbReference>
<evidence type="ECO:0000256" key="3">
    <source>
        <dbReference type="ARBA" id="ARBA00022475"/>
    </source>
</evidence>
<dbReference type="AlphaFoldDB" id="A0A7M7HDG8"/>
<protein>
    <recommendedName>
        <fullName evidence="13">G-protein coupled receptors family 1 profile domain-containing protein</fullName>
    </recommendedName>
</protein>
<evidence type="ECO:0000256" key="1">
    <source>
        <dbReference type="ARBA" id="ARBA00004651"/>
    </source>
</evidence>
<dbReference type="Pfam" id="PF00001">
    <property type="entry name" value="7tm_1"/>
    <property type="match status" value="1"/>
</dbReference>
<evidence type="ECO:0000256" key="11">
    <source>
        <dbReference type="SAM" id="MobiDB-lite"/>
    </source>
</evidence>
<accession>A0A7M7HDG8</accession>
<comment type="subcellular location">
    <subcellularLocation>
        <location evidence="1">Cell membrane</location>
        <topology evidence="1">Multi-pass membrane protein</topology>
    </subcellularLocation>
</comment>
<organism evidence="14 15">
    <name type="scientific">Strongylocentrotus purpuratus</name>
    <name type="common">Purple sea urchin</name>
    <dbReference type="NCBI Taxonomy" id="7668"/>
    <lineage>
        <taxon>Eukaryota</taxon>
        <taxon>Metazoa</taxon>
        <taxon>Echinodermata</taxon>
        <taxon>Eleutherozoa</taxon>
        <taxon>Echinozoa</taxon>
        <taxon>Echinoidea</taxon>
        <taxon>Euechinoidea</taxon>
        <taxon>Echinacea</taxon>
        <taxon>Camarodonta</taxon>
        <taxon>Echinidea</taxon>
        <taxon>Strongylocentrotidae</taxon>
        <taxon>Strongylocentrotus</taxon>
    </lineage>
</organism>
<proteinExistence type="inferred from homology"/>
<feature type="transmembrane region" description="Helical" evidence="12">
    <location>
        <begin position="245"/>
        <end position="266"/>
    </location>
</feature>
<evidence type="ECO:0000313" key="14">
    <source>
        <dbReference type="EnsemblMetazoa" id="XP_011665623"/>
    </source>
</evidence>
<dbReference type="FunCoup" id="A0A7M7HDG8">
    <property type="interactions" value="1047"/>
</dbReference>
<dbReference type="PANTHER" id="PTHR24229">
    <property type="entry name" value="NEUROPEPTIDES RECEPTOR"/>
    <property type="match status" value="1"/>
</dbReference>
<keyword evidence="5 12" id="KW-1133">Transmembrane helix</keyword>
<evidence type="ECO:0000256" key="2">
    <source>
        <dbReference type="ARBA" id="ARBA00010663"/>
    </source>
</evidence>
<evidence type="ECO:0000256" key="10">
    <source>
        <dbReference type="RuleBase" id="RU000688"/>
    </source>
</evidence>
<dbReference type="GeneID" id="100893370"/>
<name>A0A7M7HDG8_STRPU</name>
<evidence type="ECO:0000256" key="8">
    <source>
        <dbReference type="ARBA" id="ARBA00023170"/>
    </source>
</evidence>
<dbReference type="InterPro" id="IPR000611">
    <property type="entry name" value="NPY_rcpt"/>
</dbReference>
<dbReference type="GO" id="GO:0042923">
    <property type="term" value="F:neuropeptide binding"/>
    <property type="evidence" value="ECO:0000318"/>
    <property type="project" value="GO_Central"/>
</dbReference>
<dbReference type="EnsemblMetazoa" id="XM_011667321">
    <property type="protein sequence ID" value="XP_011665623"/>
    <property type="gene ID" value="LOC100893370"/>
</dbReference>
<evidence type="ECO:0000256" key="5">
    <source>
        <dbReference type="ARBA" id="ARBA00022989"/>
    </source>
</evidence>
<dbReference type="OrthoDB" id="6076970at2759"/>
<dbReference type="GO" id="GO:0004930">
    <property type="term" value="F:G protein-coupled receptor activity"/>
    <property type="evidence" value="ECO:0000318"/>
    <property type="project" value="GO_Central"/>
</dbReference>
<keyword evidence="3" id="KW-1003">Cell membrane</keyword>
<dbReference type="SMART" id="SM01381">
    <property type="entry name" value="7TM_GPCR_Srsx"/>
    <property type="match status" value="1"/>
</dbReference>
<feature type="domain" description="G-protein coupled receptors family 1 profile" evidence="13">
    <location>
        <begin position="49"/>
        <end position="299"/>
    </location>
</feature>
<dbReference type="PROSITE" id="PS50262">
    <property type="entry name" value="G_PROTEIN_RECEP_F1_2"/>
    <property type="match status" value="1"/>
</dbReference>
<evidence type="ECO:0000259" key="13">
    <source>
        <dbReference type="PROSITE" id="PS50262"/>
    </source>
</evidence>
<dbReference type="PRINTS" id="PR00237">
    <property type="entry name" value="GPCRRHODOPSN"/>
</dbReference>
<evidence type="ECO:0000256" key="7">
    <source>
        <dbReference type="ARBA" id="ARBA00023136"/>
    </source>
</evidence>
<dbReference type="GO" id="GO:0007218">
    <property type="term" value="P:neuropeptide signaling pathway"/>
    <property type="evidence" value="ECO:0000318"/>
    <property type="project" value="GO_Central"/>
</dbReference>
<dbReference type="SUPFAM" id="SSF81321">
    <property type="entry name" value="Family A G protein-coupled receptor-like"/>
    <property type="match status" value="1"/>
</dbReference>
<reference evidence="14" key="2">
    <citation type="submission" date="2021-01" db="UniProtKB">
        <authorList>
            <consortium name="EnsemblMetazoa"/>
        </authorList>
    </citation>
    <scope>IDENTIFICATION</scope>
</reference>
<keyword evidence="8 10" id="KW-0675">Receptor</keyword>
<evidence type="ECO:0000256" key="12">
    <source>
        <dbReference type="SAM" id="Phobius"/>
    </source>
</evidence>
<dbReference type="GO" id="GO:0004983">
    <property type="term" value="F:neuropeptide Y receptor activity"/>
    <property type="evidence" value="ECO:0007669"/>
    <property type="project" value="InterPro"/>
</dbReference>
<reference evidence="15" key="1">
    <citation type="submission" date="2015-02" db="EMBL/GenBank/DDBJ databases">
        <title>Genome sequencing for Strongylocentrotus purpuratus.</title>
        <authorList>
            <person name="Murali S."/>
            <person name="Liu Y."/>
            <person name="Vee V."/>
            <person name="English A."/>
            <person name="Wang M."/>
            <person name="Skinner E."/>
            <person name="Han Y."/>
            <person name="Muzny D.M."/>
            <person name="Worley K.C."/>
            <person name="Gibbs R.A."/>
        </authorList>
    </citation>
    <scope>NUCLEOTIDE SEQUENCE</scope>
</reference>
<feature type="transmembrane region" description="Helical" evidence="12">
    <location>
        <begin position="201"/>
        <end position="224"/>
    </location>
</feature>
<feature type="region of interest" description="Disordered" evidence="11">
    <location>
        <begin position="339"/>
        <end position="363"/>
    </location>
</feature>
<feature type="transmembrane region" description="Helical" evidence="12">
    <location>
        <begin position="278"/>
        <end position="302"/>
    </location>
</feature>
<evidence type="ECO:0000256" key="9">
    <source>
        <dbReference type="ARBA" id="ARBA00023224"/>
    </source>
</evidence>
<dbReference type="Proteomes" id="UP000007110">
    <property type="component" value="Unassembled WGS sequence"/>
</dbReference>
<comment type="similarity">
    <text evidence="2 10">Belongs to the G-protein coupled receptor 1 family.</text>
</comment>
<keyword evidence="6 10" id="KW-0297">G-protein coupled receptor</keyword>
<feature type="transmembrane region" description="Helical" evidence="12">
    <location>
        <begin position="70"/>
        <end position="100"/>
    </location>
</feature>
<keyword evidence="4 10" id="KW-0812">Transmembrane</keyword>
<dbReference type="InParanoid" id="A0A7M7HDG8"/>
<dbReference type="RefSeq" id="XP_011665623.1">
    <property type="nucleotide sequence ID" value="XM_011667321.2"/>
</dbReference>
<evidence type="ECO:0000256" key="4">
    <source>
        <dbReference type="ARBA" id="ARBA00022692"/>
    </source>
</evidence>
<sequence>MSTDVDSLYPLVSESSYSYSNSSVENDGNWLFLFTGSLYYIVAIMGLLGNGTVIYVILRFAKMKTVTNVYILNLAFADNLFLIALLFLATATVHPIWIFGKVLCHLVYSIDALNLFTSIFCLTLMAIDRYVAVCYAVRASCYRNMRVATIINVGVWLLALAAASPIMVFTRYDPEQLSCRLQFDKVVGQNAALAVAKAFCFYTFTMGFLIPVVVIAACYSMIMIRLHKMGTKTGKWEKSRKVNRLVLCVIIVFVVFWSPFFFFRFIVAFDFDVMRTNYLINEITILLSYMNSCANPFLYGFLSDSFKKSFKKVWRCGDKRGYELTSTDHRPWRLRNPCLGEKTERSSGRRLGKRRDDDTMSGTRLNAYPLTAVTSAVSEITMHQKNGATGAPSYA</sequence>
<dbReference type="InterPro" id="IPR017452">
    <property type="entry name" value="GPCR_Rhodpsn_7TM"/>
</dbReference>
<evidence type="ECO:0000313" key="15">
    <source>
        <dbReference type="Proteomes" id="UP000007110"/>
    </source>
</evidence>
<feature type="transmembrane region" description="Helical" evidence="12">
    <location>
        <begin position="38"/>
        <end position="58"/>
    </location>
</feature>
<dbReference type="GO" id="GO:0043005">
    <property type="term" value="C:neuron projection"/>
    <property type="evidence" value="ECO:0000318"/>
    <property type="project" value="GO_Central"/>
</dbReference>
<feature type="transmembrane region" description="Helical" evidence="12">
    <location>
        <begin position="147"/>
        <end position="168"/>
    </location>
</feature>
<dbReference type="OMA" id="VRWPFGE"/>
<keyword evidence="7 12" id="KW-0472">Membrane</keyword>
<keyword evidence="9 10" id="KW-0807">Transducer</keyword>
<dbReference type="GO" id="GO:0005886">
    <property type="term" value="C:plasma membrane"/>
    <property type="evidence" value="ECO:0000318"/>
    <property type="project" value="GO_Central"/>
</dbReference>
<evidence type="ECO:0000256" key="6">
    <source>
        <dbReference type="ARBA" id="ARBA00023040"/>
    </source>
</evidence>
<keyword evidence="15" id="KW-1185">Reference proteome</keyword>
<dbReference type="PRINTS" id="PR01012">
    <property type="entry name" value="NRPEPTIDEYR"/>
</dbReference>
<dbReference type="KEGG" id="spu:100893370"/>
<dbReference type="InterPro" id="IPR000276">
    <property type="entry name" value="GPCR_Rhodpsn"/>
</dbReference>
<dbReference type="PANTHER" id="PTHR24229:SF40">
    <property type="entry name" value="ALLATOSTATIN C RECEPTOR 1-RELATED"/>
    <property type="match status" value="1"/>
</dbReference>
<feature type="transmembrane region" description="Helical" evidence="12">
    <location>
        <begin position="106"/>
        <end position="127"/>
    </location>
</feature>